<reference evidence="1" key="1">
    <citation type="submission" date="2022-07" db="EMBL/GenBank/DDBJ databases">
        <title>Phylogenomic reconstructions and comparative analyses of Kickxellomycotina fungi.</title>
        <authorList>
            <person name="Reynolds N.K."/>
            <person name="Stajich J.E."/>
            <person name="Barry K."/>
            <person name="Grigoriev I.V."/>
            <person name="Crous P."/>
            <person name="Smith M.E."/>
        </authorList>
    </citation>
    <scope>NUCLEOTIDE SEQUENCE</scope>
    <source>
        <strain evidence="1">CBS 109366</strain>
    </source>
</reference>
<evidence type="ECO:0000313" key="2">
    <source>
        <dbReference type="Proteomes" id="UP001140234"/>
    </source>
</evidence>
<gene>
    <name evidence="1" type="primary">ZRC1</name>
    <name evidence="1" type="ORF">IWQ57_001139</name>
</gene>
<accession>A0ACC1K639</accession>
<evidence type="ECO:0000313" key="1">
    <source>
        <dbReference type="EMBL" id="KAJ2773761.1"/>
    </source>
</evidence>
<name>A0ACC1K639_9FUNG</name>
<feature type="non-terminal residue" evidence="1">
    <location>
        <position position="261"/>
    </location>
</feature>
<sequence>MAGLSRAAKVSIMLCLSTGMFFIELVVGIAAGSIALVADSFHMLNDVLGMVIALWAIVVAQSEKAVPGNTYGWQRAEILGALTNGVLLLGLCLTIYIDAIQRFIQIEEVKNPRLVVAVGCVGLAFNLLGLVLFHDHGHSHGHGHGHSHAHDDAHGDEESVAGERDELMAGCHGHDHSHGYDHSHSHSHAVSYDALGAQAPSSAMDNQSIIGVPHPVFTQQAIIQSAQQMLDSPPSGDGLSPAGSAQAAAHTHKHPRRGGTG</sequence>
<organism evidence="1 2">
    <name type="scientific">Coemansia nantahalensis</name>
    <dbReference type="NCBI Taxonomy" id="2789366"/>
    <lineage>
        <taxon>Eukaryota</taxon>
        <taxon>Fungi</taxon>
        <taxon>Fungi incertae sedis</taxon>
        <taxon>Zoopagomycota</taxon>
        <taxon>Kickxellomycotina</taxon>
        <taxon>Kickxellomycetes</taxon>
        <taxon>Kickxellales</taxon>
        <taxon>Kickxellaceae</taxon>
        <taxon>Coemansia</taxon>
    </lineage>
</organism>
<keyword evidence="2" id="KW-1185">Reference proteome</keyword>
<protein>
    <submittedName>
        <fullName evidence="1">Zinc resistance conferring protein</fullName>
    </submittedName>
</protein>
<proteinExistence type="predicted"/>
<dbReference type="EMBL" id="JANBUJ010000180">
    <property type="protein sequence ID" value="KAJ2773761.1"/>
    <property type="molecule type" value="Genomic_DNA"/>
</dbReference>
<comment type="caution">
    <text evidence="1">The sequence shown here is derived from an EMBL/GenBank/DDBJ whole genome shotgun (WGS) entry which is preliminary data.</text>
</comment>
<dbReference type="Proteomes" id="UP001140234">
    <property type="component" value="Unassembled WGS sequence"/>
</dbReference>